<keyword evidence="5 7" id="KW-0408">Iron</keyword>
<keyword evidence="4 7" id="KW-0560">Oxidoreductase</keyword>
<dbReference type="PROSITE" id="PS00086">
    <property type="entry name" value="CYTOCHROME_P450"/>
    <property type="match status" value="1"/>
</dbReference>
<dbReference type="InterPro" id="IPR002397">
    <property type="entry name" value="Cyt_P450_B"/>
</dbReference>
<dbReference type="OrthoDB" id="4156795at2"/>
<dbReference type="PANTHER" id="PTHR46696">
    <property type="entry name" value="P450, PUTATIVE (EUROFUNG)-RELATED"/>
    <property type="match status" value="1"/>
</dbReference>
<name>A0A6P2C4Q1_9ACTN</name>
<evidence type="ECO:0000313" key="9">
    <source>
        <dbReference type="Proteomes" id="UP000460272"/>
    </source>
</evidence>
<evidence type="ECO:0000313" key="8">
    <source>
        <dbReference type="EMBL" id="TVZ06399.1"/>
    </source>
</evidence>
<dbReference type="GO" id="GO:0008395">
    <property type="term" value="F:steroid hydroxylase activity"/>
    <property type="evidence" value="ECO:0007669"/>
    <property type="project" value="TreeGrafter"/>
</dbReference>
<comment type="caution">
    <text evidence="8">The sequence shown here is derived from an EMBL/GenBank/DDBJ whole genome shotgun (WGS) entry which is preliminary data.</text>
</comment>
<dbReference type="PRINTS" id="PR00385">
    <property type="entry name" value="P450"/>
</dbReference>
<dbReference type="Proteomes" id="UP000460272">
    <property type="component" value="Unassembled WGS sequence"/>
</dbReference>
<dbReference type="PRINTS" id="PR00359">
    <property type="entry name" value="BP450"/>
</dbReference>
<evidence type="ECO:0000256" key="7">
    <source>
        <dbReference type="RuleBase" id="RU000461"/>
    </source>
</evidence>
<dbReference type="AlphaFoldDB" id="A0A6P2C4Q1"/>
<dbReference type="GO" id="GO:0006707">
    <property type="term" value="P:cholesterol catabolic process"/>
    <property type="evidence" value="ECO:0007669"/>
    <property type="project" value="TreeGrafter"/>
</dbReference>
<sequence length="424" mass="45595">MPDMEDSGTALTRRGRECQVEATEILQALFAADAASDPYPRYADLLATGEVCHPTQWSSVVVFGYAAIESVLRDPVFEVQGDTGLDEIFPAWREHPSMSKNSVIDLNGGEHTRVRGLMSRAFSRRRVESLAPAIAATTASLLDDMADRGSGGEPVDFVAQFAFLLPVIVICDLVGIPQADRETFRPLAEDLVAGLIGERRRAEDAVALADDATVRLNDYFTALAGERRKHPRDDLLSQLVHVHDVGDGRLSDAELHDNLRTLVIAGFLTTTHLLSNGLALLLSDPHLAAAMREAEIAVADFVEETLRYEAPVQMTVRRAAAPAELGGIQAAAGTQILLLIGVGNRDPRRFASPDRFDPRRSDAGALSFGGGPHFCLGAALARMEAAIAFPELLARFPAIASAGEARRVPGPAFRGFESLPVTVA</sequence>
<dbReference type="FunFam" id="1.10.630.10:FF:000018">
    <property type="entry name" value="Cytochrome P450 monooxygenase"/>
    <property type="match status" value="1"/>
</dbReference>
<dbReference type="GO" id="GO:0020037">
    <property type="term" value="F:heme binding"/>
    <property type="evidence" value="ECO:0007669"/>
    <property type="project" value="InterPro"/>
</dbReference>
<dbReference type="InterPro" id="IPR001128">
    <property type="entry name" value="Cyt_P450"/>
</dbReference>
<proteinExistence type="inferred from homology"/>
<evidence type="ECO:0000256" key="6">
    <source>
        <dbReference type="ARBA" id="ARBA00023033"/>
    </source>
</evidence>
<dbReference type="GO" id="GO:0036199">
    <property type="term" value="F:cholest-4-en-3-one 26-monooxygenase activity"/>
    <property type="evidence" value="ECO:0007669"/>
    <property type="project" value="TreeGrafter"/>
</dbReference>
<evidence type="ECO:0000256" key="5">
    <source>
        <dbReference type="ARBA" id="ARBA00023004"/>
    </source>
</evidence>
<dbReference type="InterPro" id="IPR036396">
    <property type="entry name" value="Cyt_P450_sf"/>
</dbReference>
<comment type="similarity">
    <text evidence="1 7">Belongs to the cytochrome P450 family.</text>
</comment>
<protein>
    <submittedName>
        <fullName evidence="8">Cytochrome P450</fullName>
    </submittedName>
</protein>
<dbReference type="Pfam" id="PF00067">
    <property type="entry name" value="p450"/>
    <property type="match status" value="1"/>
</dbReference>
<dbReference type="SUPFAM" id="SSF48264">
    <property type="entry name" value="Cytochrome P450"/>
    <property type="match status" value="1"/>
</dbReference>
<organism evidence="8 9">
    <name type="scientific">Trebonia kvetii</name>
    <dbReference type="NCBI Taxonomy" id="2480626"/>
    <lineage>
        <taxon>Bacteria</taxon>
        <taxon>Bacillati</taxon>
        <taxon>Actinomycetota</taxon>
        <taxon>Actinomycetes</taxon>
        <taxon>Streptosporangiales</taxon>
        <taxon>Treboniaceae</taxon>
        <taxon>Trebonia</taxon>
    </lineage>
</organism>
<gene>
    <name evidence="8" type="ORF">EAS64_02965</name>
</gene>
<dbReference type="EMBL" id="RPFW01000001">
    <property type="protein sequence ID" value="TVZ06399.1"/>
    <property type="molecule type" value="Genomic_DNA"/>
</dbReference>
<dbReference type="InterPro" id="IPR017972">
    <property type="entry name" value="Cyt_P450_CS"/>
</dbReference>
<accession>A0A6P2C4Q1</accession>
<keyword evidence="9" id="KW-1185">Reference proteome</keyword>
<evidence type="ECO:0000256" key="2">
    <source>
        <dbReference type="ARBA" id="ARBA00022617"/>
    </source>
</evidence>
<dbReference type="Gene3D" id="1.10.630.10">
    <property type="entry name" value="Cytochrome P450"/>
    <property type="match status" value="1"/>
</dbReference>
<evidence type="ECO:0000256" key="1">
    <source>
        <dbReference type="ARBA" id="ARBA00010617"/>
    </source>
</evidence>
<keyword evidence="3 7" id="KW-0479">Metal-binding</keyword>
<evidence type="ECO:0000256" key="4">
    <source>
        <dbReference type="ARBA" id="ARBA00023002"/>
    </source>
</evidence>
<keyword evidence="2 7" id="KW-0349">Heme</keyword>
<dbReference type="CDD" id="cd20625">
    <property type="entry name" value="CYP164-like"/>
    <property type="match status" value="1"/>
</dbReference>
<reference evidence="8 9" key="1">
    <citation type="submission" date="2018-11" db="EMBL/GenBank/DDBJ databases">
        <title>Trebonia kvetii gen.nov., sp.nov., a novel acidophilic actinobacterium, and proposal of the new actinobacterial family Treboniaceae fam. nov.</title>
        <authorList>
            <person name="Rapoport D."/>
            <person name="Sagova-Mareckova M."/>
            <person name="Sedlacek I."/>
            <person name="Provaznik J."/>
            <person name="Kralova S."/>
            <person name="Pavlinic D."/>
            <person name="Benes V."/>
            <person name="Kopecky J."/>
        </authorList>
    </citation>
    <scope>NUCLEOTIDE SEQUENCE [LARGE SCALE GENOMIC DNA]</scope>
    <source>
        <strain evidence="8 9">15Tr583</strain>
    </source>
</reference>
<keyword evidence="6 7" id="KW-0503">Monooxygenase</keyword>
<dbReference type="PANTHER" id="PTHR46696:SF4">
    <property type="entry name" value="BIOTIN BIOSYNTHESIS CYTOCHROME P450"/>
    <property type="match status" value="1"/>
</dbReference>
<dbReference type="GO" id="GO:0005506">
    <property type="term" value="F:iron ion binding"/>
    <property type="evidence" value="ECO:0007669"/>
    <property type="project" value="InterPro"/>
</dbReference>
<evidence type="ECO:0000256" key="3">
    <source>
        <dbReference type="ARBA" id="ARBA00022723"/>
    </source>
</evidence>